<keyword evidence="2" id="KW-1133">Transmembrane helix</keyword>
<keyword evidence="1" id="KW-0175">Coiled coil</keyword>
<protein>
    <submittedName>
        <fullName evidence="3">Nucleotide exchange factor GrpE</fullName>
    </submittedName>
</protein>
<feature type="transmembrane region" description="Helical" evidence="2">
    <location>
        <begin position="6"/>
        <end position="26"/>
    </location>
</feature>
<evidence type="ECO:0000256" key="2">
    <source>
        <dbReference type="SAM" id="Phobius"/>
    </source>
</evidence>
<dbReference type="EMBL" id="JACJPW010000004">
    <property type="protein sequence ID" value="MBD2179984.1"/>
    <property type="molecule type" value="Genomic_DNA"/>
</dbReference>
<comment type="caution">
    <text evidence="3">The sequence shown here is derived from an EMBL/GenBank/DDBJ whole genome shotgun (WGS) entry which is preliminary data.</text>
</comment>
<evidence type="ECO:0000313" key="3">
    <source>
        <dbReference type="EMBL" id="MBD2179984.1"/>
    </source>
</evidence>
<name>A0A926VCF3_9CYAN</name>
<evidence type="ECO:0000313" key="4">
    <source>
        <dbReference type="Proteomes" id="UP000641646"/>
    </source>
</evidence>
<keyword evidence="2" id="KW-0472">Membrane</keyword>
<keyword evidence="2" id="KW-0812">Transmembrane</keyword>
<dbReference type="AlphaFoldDB" id="A0A926VCF3"/>
<feature type="coiled-coil region" evidence="1">
    <location>
        <begin position="40"/>
        <end position="85"/>
    </location>
</feature>
<sequence>MVNDPNLFWFGCVLWLVSIWLIFSLLRSDEAKSDKENDTAAEKRFQAEAANEKIEALRQECLRLREELQQQSTQLKAEFENATFSQLQTLLTNYPSVRKMTEAKPDLPAKNLVALFAPLDNVLESWGYERIGSAWEQVPFNPQLHQPDTNDITEGELVYIRFVGYRDGSRILSPAKVSRNLPISPPPK</sequence>
<evidence type="ECO:0000256" key="1">
    <source>
        <dbReference type="SAM" id="Coils"/>
    </source>
</evidence>
<reference evidence="3" key="2">
    <citation type="submission" date="2020-08" db="EMBL/GenBank/DDBJ databases">
        <authorList>
            <person name="Chen M."/>
            <person name="Teng W."/>
            <person name="Zhao L."/>
            <person name="Hu C."/>
            <person name="Zhou Y."/>
            <person name="Han B."/>
            <person name="Song L."/>
            <person name="Shu W."/>
        </authorList>
    </citation>
    <scope>NUCLEOTIDE SEQUENCE</scope>
    <source>
        <strain evidence="3">FACHB-1375</strain>
    </source>
</reference>
<gene>
    <name evidence="3" type="primary">grpE</name>
    <name evidence="3" type="ORF">H6G03_02460</name>
</gene>
<keyword evidence="4" id="KW-1185">Reference proteome</keyword>
<dbReference type="Proteomes" id="UP000641646">
    <property type="component" value="Unassembled WGS sequence"/>
</dbReference>
<proteinExistence type="predicted"/>
<accession>A0A926VCF3</accession>
<dbReference type="RefSeq" id="WP_190461727.1">
    <property type="nucleotide sequence ID" value="NZ_JACJPW010000004.1"/>
</dbReference>
<reference evidence="3" key="1">
    <citation type="journal article" date="2015" name="ISME J.">
        <title>Draft Genome Sequence of Streptomyces incarnatus NRRL8089, which Produces the Nucleoside Antibiotic Sinefungin.</title>
        <authorList>
            <person name="Oshima K."/>
            <person name="Hattori M."/>
            <person name="Shimizu H."/>
            <person name="Fukuda K."/>
            <person name="Nemoto M."/>
            <person name="Inagaki K."/>
            <person name="Tamura T."/>
        </authorList>
    </citation>
    <scope>NUCLEOTIDE SEQUENCE</scope>
    <source>
        <strain evidence="3">FACHB-1375</strain>
    </source>
</reference>
<organism evidence="3 4">
    <name type="scientific">Aerosakkonema funiforme FACHB-1375</name>
    <dbReference type="NCBI Taxonomy" id="2949571"/>
    <lineage>
        <taxon>Bacteria</taxon>
        <taxon>Bacillati</taxon>
        <taxon>Cyanobacteriota</taxon>
        <taxon>Cyanophyceae</taxon>
        <taxon>Oscillatoriophycideae</taxon>
        <taxon>Aerosakkonematales</taxon>
        <taxon>Aerosakkonemataceae</taxon>
        <taxon>Aerosakkonema</taxon>
    </lineage>
</organism>